<protein>
    <submittedName>
        <fullName evidence="1">Uncharacterized protein</fullName>
    </submittedName>
</protein>
<organism evidence="1 2">
    <name type="scientific">Novipirellula rosea</name>
    <dbReference type="NCBI Taxonomy" id="1031540"/>
    <lineage>
        <taxon>Bacteria</taxon>
        <taxon>Pseudomonadati</taxon>
        <taxon>Planctomycetota</taxon>
        <taxon>Planctomycetia</taxon>
        <taxon>Pirellulales</taxon>
        <taxon>Pirellulaceae</taxon>
        <taxon>Novipirellula</taxon>
    </lineage>
</organism>
<dbReference type="Proteomes" id="UP001500840">
    <property type="component" value="Unassembled WGS sequence"/>
</dbReference>
<name>A0ABP8NEX4_9BACT</name>
<keyword evidence="2" id="KW-1185">Reference proteome</keyword>
<proteinExistence type="predicted"/>
<evidence type="ECO:0000313" key="1">
    <source>
        <dbReference type="EMBL" id="GAA4464207.1"/>
    </source>
</evidence>
<gene>
    <name evidence="1" type="ORF">GCM10023156_50490</name>
</gene>
<reference evidence="2" key="1">
    <citation type="journal article" date="2019" name="Int. J. Syst. Evol. Microbiol.">
        <title>The Global Catalogue of Microorganisms (GCM) 10K type strain sequencing project: providing services to taxonomists for standard genome sequencing and annotation.</title>
        <authorList>
            <consortium name="The Broad Institute Genomics Platform"/>
            <consortium name="The Broad Institute Genome Sequencing Center for Infectious Disease"/>
            <person name="Wu L."/>
            <person name="Ma J."/>
        </authorList>
    </citation>
    <scope>NUCLEOTIDE SEQUENCE [LARGE SCALE GENOMIC DNA]</scope>
    <source>
        <strain evidence="2">JCM 17759</strain>
    </source>
</reference>
<accession>A0ABP8NEX4</accession>
<comment type="caution">
    <text evidence="1">The sequence shown here is derived from an EMBL/GenBank/DDBJ whole genome shotgun (WGS) entry which is preliminary data.</text>
</comment>
<sequence length="60" mass="6501">MSPPMALKNTEFHLALPASCHELRGGMNATRGSRDGKLEAKVNEHLRKMGIEAELAGDGR</sequence>
<evidence type="ECO:0000313" key="2">
    <source>
        <dbReference type="Proteomes" id="UP001500840"/>
    </source>
</evidence>
<dbReference type="EMBL" id="BAABGA010000067">
    <property type="protein sequence ID" value="GAA4464207.1"/>
    <property type="molecule type" value="Genomic_DNA"/>
</dbReference>